<feature type="compositionally biased region" description="Basic and acidic residues" evidence="5">
    <location>
        <begin position="1"/>
        <end position="10"/>
    </location>
</feature>
<dbReference type="SUPFAM" id="SSF74788">
    <property type="entry name" value="Cullin repeat-like"/>
    <property type="match status" value="1"/>
</dbReference>
<proteinExistence type="inferred from homology"/>
<evidence type="ECO:0000259" key="6">
    <source>
        <dbReference type="Pfam" id="PF16528"/>
    </source>
</evidence>
<evidence type="ECO:0000256" key="4">
    <source>
        <dbReference type="ARBA" id="ARBA00022927"/>
    </source>
</evidence>
<dbReference type="InterPro" id="IPR032403">
    <property type="entry name" value="Exo84_C"/>
</dbReference>
<protein>
    <submittedName>
        <fullName evidence="7">Exocyst complex component 8</fullName>
    </submittedName>
</protein>
<dbReference type="GO" id="GO:0015031">
    <property type="term" value="P:protein transport"/>
    <property type="evidence" value="ECO:0007669"/>
    <property type="project" value="UniProtKB-KW"/>
</dbReference>
<evidence type="ECO:0000313" key="7">
    <source>
        <dbReference type="EMBL" id="KAL0483382.1"/>
    </source>
</evidence>
<dbReference type="PANTHER" id="PTHR21426">
    <property type="entry name" value="EXOCYST COMPLEX COMPONENT 8"/>
    <property type="match status" value="1"/>
</dbReference>
<dbReference type="InterPro" id="IPR016159">
    <property type="entry name" value="Cullin_repeat-like_dom_sf"/>
</dbReference>
<evidence type="ECO:0000256" key="5">
    <source>
        <dbReference type="SAM" id="MobiDB-lite"/>
    </source>
</evidence>
<keyword evidence="4" id="KW-0653">Protein transport</keyword>
<reference evidence="7 8" key="1">
    <citation type="submission" date="2024-03" db="EMBL/GenBank/DDBJ databases">
        <title>The Acrasis kona genome and developmental transcriptomes reveal deep origins of eukaryotic multicellular pathways.</title>
        <authorList>
            <person name="Sheikh S."/>
            <person name="Fu C.-J."/>
            <person name="Brown M.W."/>
            <person name="Baldauf S.L."/>
        </authorList>
    </citation>
    <scope>NUCLEOTIDE SEQUENCE [LARGE SCALE GENOMIC DNA]</scope>
    <source>
        <strain evidence="7 8">ATCC MYA-3509</strain>
    </source>
</reference>
<dbReference type="Gene3D" id="1.20.58.1220">
    <property type="entry name" value="Exo84p, C-terminal helical domain"/>
    <property type="match status" value="1"/>
</dbReference>
<name>A0AAW2Z407_9EUKA</name>
<feature type="compositionally biased region" description="Basic and acidic residues" evidence="5">
    <location>
        <begin position="60"/>
        <end position="72"/>
    </location>
</feature>
<feature type="region of interest" description="Disordered" evidence="5">
    <location>
        <begin position="1"/>
        <end position="25"/>
    </location>
</feature>
<organism evidence="7 8">
    <name type="scientific">Acrasis kona</name>
    <dbReference type="NCBI Taxonomy" id="1008807"/>
    <lineage>
        <taxon>Eukaryota</taxon>
        <taxon>Discoba</taxon>
        <taxon>Heterolobosea</taxon>
        <taxon>Tetramitia</taxon>
        <taxon>Eutetramitia</taxon>
        <taxon>Acrasidae</taxon>
        <taxon>Acrasis</taxon>
    </lineage>
</organism>
<dbReference type="GO" id="GO:0006887">
    <property type="term" value="P:exocytosis"/>
    <property type="evidence" value="ECO:0007669"/>
    <property type="project" value="UniProtKB-KW"/>
</dbReference>
<dbReference type="PANTHER" id="PTHR21426:SF12">
    <property type="entry name" value="EXOCYST COMPLEX COMPONENT 8"/>
    <property type="match status" value="1"/>
</dbReference>
<dbReference type="EMBL" id="JAOPGA020000950">
    <property type="protein sequence ID" value="KAL0483382.1"/>
    <property type="molecule type" value="Genomic_DNA"/>
</dbReference>
<dbReference type="Pfam" id="PF16528">
    <property type="entry name" value="Exo84_C"/>
    <property type="match status" value="1"/>
</dbReference>
<feature type="compositionally biased region" description="Basic residues" evidence="5">
    <location>
        <begin position="11"/>
        <end position="21"/>
    </location>
</feature>
<dbReference type="Pfam" id="PF08700">
    <property type="entry name" value="VPS51_Exo84_N"/>
    <property type="match status" value="1"/>
</dbReference>
<dbReference type="InterPro" id="IPR033961">
    <property type="entry name" value="Exo84"/>
</dbReference>
<comment type="similarity">
    <text evidence="1">Belongs to the EXO84 family.</text>
</comment>
<evidence type="ECO:0000313" key="8">
    <source>
        <dbReference type="Proteomes" id="UP001431209"/>
    </source>
</evidence>
<evidence type="ECO:0000256" key="3">
    <source>
        <dbReference type="ARBA" id="ARBA00022483"/>
    </source>
</evidence>
<dbReference type="AlphaFoldDB" id="A0AAW2Z407"/>
<dbReference type="Proteomes" id="UP001431209">
    <property type="component" value="Unassembled WGS sequence"/>
</dbReference>
<gene>
    <name evidence="7" type="ORF">AKO1_014674</name>
</gene>
<feature type="region of interest" description="Disordered" evidence="5">
    <location>
        <begin position="52"/>
        <end position="73"/>
    </location>
</feature>
<evidence type="ECO:0000256" key="1">
    <source>
        <dbReference type="ARBA" id="ARBA00007210"/>
    </source>
</evidence>
<accession>A0AAW2Z407</accession>
<feature type="domain" description="Exocyst component Exo84 C-terminal" evidence="6">
    <location>
        <begin position="253"/>
        <end position="450"/>
    </location>
</feature>
<evidence type="ECO:0000256" key="2">
    <source>
        <dbReference type="ARBA" id="ARBA00022448"/>
    </source>
</evidence>
<keyword evidence="3" id="KW-0268">Exocytosis</keyword>
<dbReference type="GO" id="GO:0006893">
    <property type="term" value="P:Golgi to plasma membrane transport"/>
    <property type="evidence" value="ECO:0007669"/>
    <property type="project" value="TreeGrafter"/>
</dbReference>
<sequence>MFDRNKINERRSKKQKMRKFNPFRSEARANRKSIFNFKRNINSKDMIVDGSTDYLSSEEGTPKDIDEKEEKKKQKGITGLVKSALKTGAHAATSTSKVALGAINTGVSISNEIGSGVKNTTSAALNLGKDAIASAGSDQKMKADLINKIKNIQEETTEHLTTLKQVNLNINEVLKRDVYFHYPLFMRASKQIASIDSEMVELGQLFSEMKSSMITVDDCLSELTEVSKLRSNLFETTQHIRMRSESIDFQEGLSDIVTEFKAAVELHQIDKAVEMYRRGKQDHINGYQIKDQPNIEDELIEKFNHVVSSLVNELCIELSQHWKLNPLKTKKLATQLIQLDRHQEALDTFLNSQEDLIKSLITKKTEGQPIIFVESVSKLFFDLMCDIVDQFTDMFGNNYNSVLVKWVVRQLIQQYCQLIDSQVLEPYTESLSTVVKSCDTAFSYADKLGERGIVVTYLLRDHFRDRLKIALTTSLQNAKYNNLDRVQKEPWGHSKYTFIDIGSTQSDTIDMTDTGKKMHQYLNEFTQVIEPIVSVQVYQSTVRGLLQYVQTFYVCCYTIASTDHGRLNDSQFFSMISTVQFILHRVFPALLERLEAMFERDIPELTLFSEQTKGFDGRLIDLYCKTRSTQIIDQIGFHNPDRYPPKSFQSNNQSVSVQFQNLILFLSKLSVSLTEHKSFQNKEIVLPELMSQLVGKMNRDDGYWDRFENHSVTPSEVQNLVLDLFFLLESCRHIMFSDTRTGVNEMIERIGDYCKDLEDDGFIIKERDYYYKHIDQLSQTKSSIHAAINAFEDNFKNSSFDSIQLMINNSKK</sequence>
<dbReference type="InterPro" id="IPR042560">
    <property type="entry name" value="Exo84_C_2"/>
</dbReference>
<comment type="caution">
    <text evidence="7">The sequence shown here is derived from an EMBL/GenBank/DDBJ whole genome shotgun (WGS) entry which is preliminary data.</text>
</comment>
<dbReference type="GO" id="GO:0000145">
    <property type="term" value="C:exocyst"/>
    <property type="evidence" value="ECO:0007669"/>
    <property type="project" value="InterPro"/>
</dbReference>
<keyword evidence="2" id="KW-0813">Transport</keyword>
<keyword evidence="8" id="KW-1185">Reference proteome</keyword>